<dbReference type="RefSeq" id="WP_005994918.1">
    <property type="nucleotide sequence ID" value="NZ_AECZ01000020.1"/>
</dbReference>
<dbReference type="AlphaFoldDB" id="E1JYY2"/>
<proteinExistence type="predicted"/>
<dbReference type="Proteomes" id="UP000006250">
    <property type="component" value="Unassembled WGS sequence"/>
</dbReference>
<comment type="caution">
    <text evidence="2">The sequence shown here is derived from an EMBL/GenBank/DDBJ whole genome shotgun (WGS) entry which is preliminary data.</text>
</comment>
<evidence type="ECO:0000256" key="1">
    <source>
        <dbReference type="SAM" id="SignalP"/>
    </source>
</evidence>
<feature type="chain" id="PRO_5003148327" description="Outer membrane protein beta-barrel domain-containing protein" evidence="1">
    <location>
        <begin position="29"/>
        <end position="195"/>
    </location>
</feature>
<organism evidence="2 3">
    <name type="scientific">Solidesulfovibrio fructosivorans JJ]</name>
    <dbReference type="NCBI Taxonomy" id="596151"/>
    <lineage>
        <taxon>Bacteria</taxon>
        <taxon>Pseudomonadati</taxon>
        <taxon>Thermodesulfobacteriota</taxon>
        <taxon>Desulfovibrionia</taxon>
        <taxon>Desulfovibrionales</taxon>
        <taxon>Desulfovibrionaceae</taxon>
        <taxon>Solidesulfovibrio</taxon>
    </lineage>
</organism>
<keyword evidence="1" id="KW-0732">Signal</keyword>
<feature type="signal peptide" evidence="1">
    <location>
        <begin position="1"/>
        <end position="28"/>
    </location>
</feature>
<sequence length="195" mass="20940" precursor="true">MDALYRKLVYTLAVACLALAASATWVMAQTQGFAAGSFNFEPRFGIYGTTNQRVNSIYTYGGALNYYVFDNVAVEVEGMGVYVDQNKRFETATGIGSKASPASGIAGNFNARWHFVATSQASIFAGAGFGGLWCDTQVPYNGFENSLTENGELGATYSLTQQLSLKGAVKYWHIGQFNNQGVDAFGGTFGLNVSF</sequence>
<reference evidence="2 3" key="1">
    <citation type="submission" date="2010-08" db="EMBL/GenBank/DDBJ databases">
        <title>The draft genome of Desulfovibrio fructosovorans JJ.</title>
        <authorList>
            <consortium name="US DOE Joint Genome Institute (JGI-PGF)"/>
            <person name="Lucas S."/>
            <person name="Copeland A."/>
            <person name="Lapidus A."/>
            <person name="Cheng J.-F."/>
            <person name="Bruce D."/>
            <person name="Goodwin L."/>
            <person name="Pitluck S."/>
            <person name="Land M.L."/>
            <person name="Hauser L."/>
            <person name="Chang Y.-J."/>
            <person name="Jeffries C."/>
            <person name="Wall J.D."/>
            <person name="Stahl D.A."/>
            <person name="Arkin A.P."/>
            <person name="Dehal P."/>
            <person name="Stolyar S.M."/>
            <person name="Hazen T.C."/>
            <person name="Woyke T.J."/>
        </authorList>
    </citation>
    <scope>NUCLEOTIDE SEQUENCE [LARGE SCALE GENOMIC DNA]</scope>
    <source>
        <strain evidence="2 3">JJ</strain>
    </source>
</reference>
<evidence type="ECO:0000313" key="3">
    <source>
        <dbReference type="Proteomes" id="UP000006250"/>
    </source>
</evidence>
<dbReference type="OrthoDB" id="5454202at2"/>
<gene>
    <name evidence="2" type="ORF">DesfrDRAFT_2831</name>
</gene>
<evidence type="ECO:0000313" key="2">
    <source>
        <dbReference type="EMBL" id="EFL50398.1"/>
    </source>
</evidence>
<dbReference type="Gene3D" id="2.40.160.20">
    <property type="match status" value="1"/>
</dbReference>
<evidence type="ECO:0008006" key="4">
    <source>
        <dbReference type="Google" id="ProtNLM"/>
    </source>
</evidence>
<dbReference type="eggNOG" id="ENOG50314Z2">
    <property type="taxonomic scope" value="Bacteria"/>
</dbReference>
<name>E1JYY2_SOLFR</name>
<keyword evidence="3" id="KW-1185">Reference proteome</keyword>
<accession>E1JYY2</accession>
<dbReference type="SUPFAM" id="SSF56925">
    <property type="entry name" value="OMPA-like"/>
    <property type="match status" value="1"/>
</dbReference>
<dbReference type="EMBL" id="AECZ01000020">
    <property type="protein sequence ID" value="EFL50398.1"/>
    <property type="molecule type" value="Genomic_DNA"/>
</dbReference>
<protein>
    <recommendedName>
        <fullName evidence="4">Outer membrane protein beta-barrel domain-containing protein</fullName>
    </recommendedName>
</protein>
<dbReference type="InterPro" id="IPR011250">
    <property type="entry name" value="OMP/PagP_B-barrel"/>
</dbReference>